<evidence type="ECO:0000256" key="1">
    <source>
        <dbReference type="ARBA" id="ARBA00004370"/>
    </source>
</evidence>
<feature type="transmembrane region" description="Helical" evidence="5">
    <location>
        <begin position="280"/>
        <end position="303"/>
    </location>
</feature>
<feature type="transmembrane region" description="Helical" evidence="5">
    <location>
        <begin position="110"/>
        <end position="131"/>
    </location>
</feature>
<dbReference type="GO" id="GO:0016020">
    <property type="term" value="C:membrane"/>
    <property type="evidence" value="ECO:0007669"/>
    <property type="project" value="UniProtKB-SubCell"/>
</dbReference>
<feature type="transmembrane region" description="Helical" evidence="5">
    <location>
        <begin position="32"/>
        <end position="55"/>
    </location>
</feature>
<comment type="subcellular location">
    <subcellularLocation>
        <location evidence="1">Membrane</location>
    </subcellularLocation>
</comment>
<evidence type="ECO:0000256" key="5">
    <source>
        <dbReference type="SAM" id="Phobius"/>
    </source>
</evidence>
<accession>A0A8S3ZYW7</accession>
<dbReference type="PANTHER" id="PTHR46641">
    <property type="entry name" value="FMRFAMIDE RECEPTOR-RELATED"/>
    <property type="match status" value="1"/>
</dbReference>
<dbReference type="PRINTS" id="PR00237">
    <property type="entry name" value="GPCRRHODOPSN"/>
</dbReference>
<dbReference type="Pfam" id="PF00001">
    <property type="entry name" value="7tm_1"/>
    <property type="match status" value="1"/>
</dbReference>
<dbReference type="Gene3D" id="1.20.1070.10">
    <property type="entry name" value="Rhodopsin 7-helix transmembrane proteins"/>
    <property type="match status" value="1"/>
</dbReference>
<comment type="caution">
    <text evidence="7">The sequence shown here is derived from an EMBL/GenBank/DDBJ whole genome shotgun (WGS) entry which is preliminary data.</text>
</comment>
<protein>
    <recommendedName>
        <fullName evidence="6">G-protein coupled receptors family 1 profile domain-containing protein</fullName>
    </recommendedName>
</protein>
<keyword evidence="2 5" id="KW-0812">Transmembrane</keyword>
<dbReference type="InterPro" id="IPR000276">
    <property type="entry name" value="GPCR_Rhodpsn"/>
</dbReference>
<dbReference type="PANTHER" id="PTHR46641:SF18">
    <property type="entry name" value="G-PROTEIN COUPLED RECEPTORS FAMILY 1 PROFILE DOMAIN-CONTAINING PROTEIN"/>
    <property type="match status" value="1"/>
</dbReference>
<evidence type="ECO:0000313" key="8">
    <source>
        <dbReference type="Proteomes" id="UP000678393"/>
    </source>
</evidence>
<keyword evidence="3 5" id="KW-1133">Transmembrane helix</keyword>
<evidence type="ECO:0000256" key="2">
    <source>
        <dbReference type="ARBA" id="ARBA00022692"/>
    </source>
</evidence>
<feature type="transmembrane region" description="Helical" evidence="5">
    <location>
        <begin position="67"/>
        <end position="90"/>
    </location>
</feature>
<dbReference type="PROSITE" id="PS50262">
    <property type="entry name" value="G_PROTEIN_RECEP_F1_2"/>
    <property type="match status" value="1"/>
</dbReference>
<reference evidence="7" key="1">
    <citation type="submission" date="2021-04" db="EMBL/GenBank/DDBJ databases">
        <authorList>
            <consortium name="Molecular Ecology Group"/>
        </authorList>
    </citation>
    <scope>NUCLEOTIDE SEQUENCE</scope>
</reference>
<evidence type="ECO:0000313" key="7">
    <source>
        <dbReference type="EMBL" id="CAG5134897.1"/>
    </source>
</evidence>
<dbReference type="InterPro" id="IPR052954">
    <property type="entry name" value="GPCR-Ligand_Int"/>
</dbReference>
<keyword evidence="8" id="KW-1185">Reference proteome</keyword>
<feature type="transmembrane region" description="Helical" evidence="5">
    <location>
        <begin position="210"/>
        <end position="231"/>
    </location>
</feature>
<organism evidence="7 8">
    <name type="scientific">Candidula unifasciata</name>
    <dbReference type="NCBI Taxonomy" id="100452"/>
    <lineage>
        <taxon>Eukaryota</taxon>
        <taxon>Metazoa</taxon>
        <taxon>Spiralia</taxon>
        <taxon>Lophotrochozoa</taxon>
        <taxon>Mollusca</taxon>
        <taxon>Gastropoda</taxon>
        <taxon>Heterobranchia</taxon>
        <taxon>Euthyneura</taxon>
        <taxon>Panpulmonata</taxon>
        <taxon>Eupulmonata</taxon>
        <taxon>Stylommatophora</taxon>
        <taxon>Helicina</taxon>
        <taxon>Helicoidea</taxon>
        <taxon>Geomitridae</taxon>
        <taxon>Candidula</taxon>
    </lineage>
</organism>
<keyword evidence="4 5" id="KW-0472">Membrane</keyword>
<name>A0A8S3ZYW7_9EUPU</name>
<dbReference type="SUPFAM" id="SSF81321">
    <property type="entry name" value="Family A G protein-coupled receptor-like"/>
    <property type="match status" value="1"/>
</dbReference>
<feature type="domain" description="G-protein coupled receptors family 1 profile" evidence="6">
    <location>
        <begin position="45"/>
        <end position="343"/>
    </location>
</feature>
<dbReference type="AlphaFoldDB" id="A0A8S3ZYW7"/>
<evidence type="ECO:0000259" key="6">
    <source>
        <dbReference type="PROSITE" id="PS50262"/>
    </source>
</evidence>
<evidence type="ECO:0000256" key="4">
    <source>
        <dbReference type="ARBA" id="ARBA00023136"/>
    </source>
</evidence>
<dbReference type="OrthoDB" id="5952950at2759"/>
<gene>
    <name evidence="7" type="ORF">CUNI_LOCUS20455</name>
</gene>
<feature type="transmembrane region" description="Helical" evidence="5">
    <location>
        <begin position="323"/>
        <end position="346"/>
    </location>
</feature>
<proteinExistence type="predicted"/>
<dbReference type="EMBL" id="CAJHNH020007723">
    <property type="protein sequence ID" value="CAG5134897.1"/>
    <property type="molecule type" value="Genomic_DNA"/>
</dbReference>
<feature type="transmembrane region" description="Helical" evidence="5">
    <location>
        <begin position="152"/>
        <end position="172"/>
    </location>
</feature>
<dbReference type="InterPro" id="IPR017452">
    <property type="entry name" value="GPCR_Rhodpsn_7TM"/>
</dbReference>
<evidence type="ECO:0000256" key="3">
    <source>
        <dbReference type="ARBA" id="ARBA00022989"/>
    </source>
</evidence>
<dbReference type="GO" id="GO:0004930">
    <property type="term" value="F:G protein-coupled receptor activity"/>
    <property type="evidence" value="ECO:0007669"/>
    <property type="project" value="InterPro"/>
</dbReference>
<dbReference type="Proteomes" id="UP000678393">
    <property type="component" value="Unassembled WGS sequence"/>
</dbReference>
<sequence>MEYTTYSYVRGSRLESTVKIIPDGVMFYLRTAFSVVLTILVATVGIIANIVNIIVYHKLGFRDSVNITFMALSVWDLSLCLSCEIIAVFYLVDAYFPLPYFNTLPIRFVYIAHITALTNILSTIVTGFLSLERCVCIVFPLKVKEILTTRRVILVNLTIVMFGVAAICPAWATQATQWVFNPADNRTRLVLWLSANRHEIDVFVDTFNGMMIPMVAQVLITISSGFMIHGINKSSQLRKRSSNYGSLGDTYNPQSKSLSKVAGSHRLSKRKTMTSKDVKLTKVVVSLTILFFTCNFPAIVNIFVRLLFPEVNVGKQQHNVYEFLFVLVYLCSLVKSTVNIVVYVYASSRYRRELLILFGRM</sequence>